<sequence>MQLSVSFTYLQAERLLESLQGPLNVNLQVTFPTSVELRSESSLAVSFVANVTSTPPAFSAVVKGKLLAQGSSEEIRTLEEKIRSRTPDPELIQLVTNQVLFEVMLLLREIGFPPALPLLAATPQQPSVQGEFRPV</sequence>
<accession>A0A7C4BB41</accession>
<gene>
    <name evidence="1" type="ORF">ENV17_06110</name>
</gene>
<comment type="caution">
    <text evidence="1">The sequence shown here is derived from an EMBL/GenBank/DDBJ whole genome shotgun (WGS) entry which is preliminary data.</text>
</comment>
<protein>
    <submittedName>
        <fullName evidence="1">Uncharacterized protein</fullName>
    </submittedName>
</protein>
<dbReference type="AlphaFoldDB" id="A0A7C4BB41"/>
<evidence type="ECO:0000313" key="1">
    <source>
        <dbReference type="EMBL" id="HGI43939.1"/>
    </source>
</evidence>
<proteinExistence type="predicted"/>
<dbReference type="EMBL" id="DTFI01000152">
    <property type="protein sequence ID" value="HGI43939.1"/>
    <property type="molecule type" value="Genomic_DNA"/>
</dbReference>
<organism evidence="1">
    <name type="scientific">Thermofilum pendens</name>
    <dbReference type="NCBI Taxonomy" id="2269"/>
    <lineage>
        <taxon>Archaea</taxon>
        <taxon>Thermoproteota</taxon>
        <taxon>Thermoprotei</taxon>
        <taxon>Thermofilales</taxon>
        <taxon>Thermofilaceae</taxon>
        <taxon>Thermofilum</taxon>
    </lineage>
</organism>
<name>A0A7C4BB41_THEPE</name>
<reference evidence="1" key="1">
    <citation type="journal article" date="2020" name="mSystems">
        <title>Genome- and Community-Level Interaction Insights into Carbon Utilization and Element Cycling Functions of Hydrothermarchaeota in Hydrothermal Sediment.</title>
        <authorList>
            <person name="Zhou Z."/>
            <person name="Liu Y."/>
            <person name="Xu W."/>
            <person name="Pan J."/>
            <person name="Luo Z.H."/>
            <person name="Li M."/>
        </authorList>
    </citation>
    <scope>NUCLEOTIDE SEQUENCE [LARGE SCALE GENOMIC DNA]</scope>
    <source>
        <strain evidence="1">SpSt-735</strain>
    </source>
</reference>